<sequence length="396" mass="45181">MQNPNVKYLKTPQGDIAIFSLEHNRLWCRRQTSDGRYTPFCIAEGVSAFSLCQYESYTYLLYPTTDGRLILSASSDLMQWEPRPLWHAGDKRWQNTYCFMAPQKDAFHLFYGVSQPQSGNHILEYALFQKGQWQPPYQIDHFLPLPGAPFLGRRLGENHVILYYRSHRSTISAREILLSPFTLGSLSPLIQTGGTCTDFSILEDNQQMHILYLSRNLFRNQVVYRCKQGSAVGRPFVLWESGSACDHCLVYRQQDKIILFWCANGLPMRCICENGTSIGPVERCTFPFPLQSLKGEFIGASDPFASEAIGDRQNNFHPAIFSENTQPLSQPQLYAASAPSQVREEKNDELEELRTLLSQRSEEISAVNAKWKAQVDALQERLAAYEKSEPIENDTP</sequence>
<evidence type="ECO:0000313" key="2">
    <source>
        <dbReference type="EMBL" id="SHL29512.1"/>
    </source>
</evidence>
<evidence type="ECO:0000313" key="3">
    <source>
        <dbReference type="Proteomes" id="UP000183975"/>
    </source>
</evidence>
<name>A0A1M6ZGA2_9FIRM</name>
<accession>A0A1M6ZGA2</accession>
<proteinExistence type="predicted"/>
<keyword evidence="1" id="KW-0175">Coiled coil</keyword>
<dbReference type="EMBL" id="FRAH01000089">
    <property type="protein sequence ID" value="SHL29512.1"/>
    <property type="molecule type" value="Genomic_DNA"/>
</dbReference>
<evidence type="ECO:0000256" key="1">
    <source>
        <dbReference type="SAM" id="Coils"/>
    </source>
</evidence>
<feature type="coiled-coil region" evidence="1">
    <location>
        <begin position="343"/>
        <end position="388"/>
    </location>
</feature>
<dbReference type="AlphaFoldDB" id="A0A1M6ZGA2"/>
<reference evidence="2 3" key="1">
    <citation type="submission" date="2016-11" db="EMBL/GenBank/DDBJ databases">
        <authorList>
            <person name="Jaros S."/>
            <person name="Januszkiewicz K."/>
            <person name="Wedrychowicz H."/>
        </authorList>
    </citation>
    <scope>NUCLEOTIDE SEQUENCE [LARGE SCALE GENOMIC DNA]</scope>
    <source>
        <strain evidence="2 3">DSM 14214</strain>
    </source>
</reference>
<gene>
    <name evidence="2" type="ORF">SAMN02745138_03213</name>
</gene>
<dbReference type="RefSeq" id="WP_072853451.1">
    <property type="nucleotide sequence ID" value="NZ_FRAH01000089.1"/>
</dbReference>
<protein>
    <submittedName>
        <fullName evidence="2">Uncharacterized protein</fullName>
    </submittedName>
</protein>
<dbReference type="OrthoDB" id="2066959at2"/>
<dbReference type="SUPFAM" id="SSF89372">
    <property type="entry name" value="Fucose-specific lectin"/>
    <property type="match status" value="1"/>
</dbReference>
<keyword evidence="3" id="KW-1185">Reference proteome</keyword>
<dbReference type="Proteomes" id="UP000183975">
    <property type="component" value="Unassembled WGS sequence"/>
</dbReference>
<organism evidence="2 3">
    <name type="scientific">Anaerotignum lactatifermentans DSM 14214</name>
    <dbReference type="NCBI Taxonomy" id="1121323"/>
    <lineage>
        <taxon>Bacteria</taxon>
        <taxon>Bacillati</taxon>
        <taxon>Bacillota</taxon>
        <taxon>Clostridia</taxon>
        <taxon>Lachnospirales</taxon>
        <taxon>Anaerotignaceae</taxon>
        <taxon>Anaerotignum</taxon>
    </lineage>
</organism>